<dbReference type="PaxDb" id="4081-Solyc00g008260.1.1"/>
<evidence type="ECO:0000313" key="2">
    <source>
        <dbReference type="Proteomes" id="UP000004994"/>
    </source>
</evidence>
<dbReference type="InParanoid" id="A0A494G8J4"/>
<proteinExistence type="predicted"/>
<reference evidence="1" key="2">
    <citation type="submission" date="2019-04" db="UniProtKB">
        <authorList>
            <consortium name="EnsemblPlants"/>
        </authorList>
    </citation>
    <scope>IDENTIFICATION</scope>
    <source>
        <strain evidence="1">cv. Heinz 1706</strain>
    </source>
</reference>
<evidence type="ECO:0000313" key="1">
    <source>
        <dbReference type="EnsemblPlants" id="Solyc00g008260.2.1.1.CDS"/>
    </source>
</evidence>
<reference evidence="1" key="1">
    <citation type="journal article" date="2012" name="Nature">
        <title>The tomato genome sequence provides insights into fleshy fruit evolution.</title>
        <authorList>
            <consortium name="Tomato Genome Consortium"/>
        </authorList>
    </citation>
    <scope>NUCLEOTIDE SEQUENCE [LARGE SCALE GENOMIC DNA]</scope>
    <source>
        <strain evidence="1">cv. Heinz 1706</strain>
    </source>
</reference>
<sequence length="23" mass="2576">DVGRCITSLHLDFMHERTTSSVA</sequence>
<name>A0A494G8J4_SOLLC</name>
<organism evidence="1">
    <name type="scientific">Solanum lycopersicum</name>
    <name type="common">Tomato</name>
    <name type="synonym">Lycopersicon esculentum</name>
    <dbReference type="NCBI Taxonomy" id="4081"/>
    <lineage>
        <taxon>Eukaryota</taxon>
        <taxon>Viridiplantae</taxon>
        <taxon>Streptophyta</taxon>
        <taxon>Embryophyta</taxon>
        <taxon>Tracheophyta</taxon>
        <taxon>Spermatophyta</taxon>
        <taxon>Magnoliopsida</taxon>
        <taxon>eudicotyledons</taxon>
        <taxon>Gunneridae</taxon>
        <taxon>Pentapetalae</taxon>
        <taxon>asterids</taxon>
        <taxon>lamiids</taxon>
        <taxon>Solanales</taxon>
        <taxon>Solanaceae</taxon>
        <taxon>Solanoideae</taxon>
        <taxon>Solaneae</taxon>
        <taxon>Solanum</taxon>
        <taxon>Solanum subgen. Lycopersicon</taxon>
    </lineage>
</organism>
<dbReference type="AlphaFoldDB" id="A0A494G8J4"/>
<dbReference type="Gramene" id="Solyc00g008260.2.1">
    <property type="protein sequence ID" value="Solyc00g008260.2.1.1.CDS"/>
    <property type="gene ID" value="Solyc00g008260.2"/>
</dbReference>
<protein>
    <submittedName>
        <fullName evidence="1">Uncharacterized protein</fullName>
    </submittedName>
</protein>
<keyword evidence="2" id="KW-1185">Reference proteome</keyword>
<accession>A0A494G8J4</accession>
<dbReference type="Proteomes" id="UP000004994">
    <property type="component" value="Unassembled WGS sequence"/>
</dbReference>
<dbReference type="EnsemblPlants" id="Solyc00g008260.2.1">
    <property type="protein sequence ID" value="Solyc00g008260.2.1.1.CDS"/>
    <property type="gene ID" value="Solyc00g008260.2"/>
</dbReference>